<evidence type="ECO:0000256" key="2">
    <source>
        <dbReference type="ARBA" id="ARBA00023108"/>
    </source>
</evidence>
<evidence type="ECO:0000256" key="3">
    <source>
        <dbReference type="ARBA" id="ARBA00060902"/>
    </source>
</evidence>
<dbReference type="Gene3D" id="3.15.10.30">
    <property type="entry name" value="Haemolymph juvenile hormone binding protein"/>
    <property type="match status" value="1"/>
</dbReference>
<evidence type="ECO:0000256" key="4">
    <source>
        <dbReference type="SAM" id="SignalP"/>
    </source>
</evidence>
<comment type="caution">
    <text evidence="5">The sequence shown here is derived from an EMBL/GenBank/DDBJ whole genome shotgun (WGS) entry which is preliminary data.</text>
</comment>
<dbReference type="EMBL" id="JARQZJ010000121">
    <property type="protein sequence ID" value="KAK9888495.1"/>
    <property type="molecule type" value="Genomic_DNA"/>
</dbReference>
<reference evidence="5 6" key="1">
    <citation type="submission" date="2023-03" db="EMBL/GenBank/DDBJ databases">
        <title>Genome insight into feeding habits of ladybird beetles.</title>
        <authorList>
            <person name="Li H.-S."/>
            <person name="Huang Y.-H."/>
            <person name="Pang H."/>
        </authorList>
    </citation>
    <scope>NUCLEOTIDE SEQUENCE [LARGE SCALE GENOMIC DNA]</scope>
    <source>
        <strain evidence="5">SYSU_2023b</strain>
        <tissue evidence="5">Whole body</tissue>
    </source>
</reference>
<evidence type="ECO:0000256" key="1">
    <source>
        <dbReference type="ARBA" id="ARBA00022729"/>
    </source>
</evidence>
<dbReference type="SMART" id="SM00700">
    <property type="entry name" value="JHBP"/>
    <property type="match status" value="1"/>
</dbReference>
<keyword evidence="2" id="KW-0090">Biological rhythms</keyword>
<keyword evidence="6" id="KW-1185">Reference proteome</keyword>
<dbReference type="FunFam" id="3.15.10.30:FF:000001">
    <property type="entry name" value="Takeout-like protein 1"/>
    <property type="match status" value="1"/>
</dbReference>
<dbReference type="GO" id="GO:0007623">
    <property type="term" value="P:circadian rhythm"/>
    <property type="evidence" value="ECO:0007669"/>
    <property type="project" value="UniProtKB-ARBA"/>
</dbReference>
<evidence type="ECO:0000313" key="5">
    <source>
        <dbReference type="EMBL" id="KAK9888495.1"/>
    </source>
</evidence>
<dbReference type="InterPro" id="IPR010562">
    <property type="entry name" value="Haemolymph_juvenile_hormone-bd"/>
</dbReference>
<dbReference type="PANTHER" id="PTHR11008:SF32">
    <property type="entry name" value="CIRCADIAN CLOCK-CONTROLLED PROTEIN DAYWAKE-RELATED"/>
    <property type="match status" value="1"/>
</dbReference>
<gene>
    <name evidence="5" type="ORF">WA026_000746</name>
</gene>
<sequence length="254" mass="28448">MLTITQHVLVVLVLAVLSTHAAKDLPSYFPRCFRNDPKLNECLLKAADQVRPYLKKGVPELNVQSIDPITIPEIQLQQGTQALNFKALLINTTIKGLSDYTIDKFDFDVPNLQFFCSGWVDKLELDGKYNVSGKILIAPIEGDGTFTASVGKSKLEVYQKVKVIKKNGLDYVTPVHTNSTIDVGDPKVHLEGLFRNNKELNKATNDVITDNINVLFEDLKPVIEKIVTNLIEKLVLEALENQVPFDKLYAIKKN</sequence>
<dbReference type="GO" id="GO:0005615">
    <property type="term" value="C:extracellular space"/>
    <property type="evidence" value="ECO:0007669"/>
    <property type="project" value="TreeGrafter"/>
</dbReference>
<dbReference type="Proteomes" id="UP001431783">
    <property type="component" value="Unassembled WGS sequence"/>
</dbReference>
<feature type="chain" id="PRO_5044025012" evidence="4">
    <location>
        <begin position="22"/>
        <end position="254"/>
    </location>
</feature>
<dbReference type="InterPro" id="IPR038606">
    <property type="entry name" value="To_sf"/>
</dbReference>
<dbReference type="AlphaFoldDB" id="A0AAW1V4S8"/>
<comment type="similarity">
    <text evidence="3">Belongs to the TO family.</text>
</comment>
<protein>
    <submittedName>
        <fullName evidence="5">Uncharacterized protein</fullName>
    </submittedName>
</protein>
<proteinExistence type="inferred from homology"/>
<dbReference type="Pfam" id="PF06585">
    <property type="entry name" value="JHBP"/>
    <property type="match status" value="1"/>
</dbReference>
<keyword evidence="1 4" id="KW-0732">Signal</keyword>
<organism evidence="5 6">
    <name type="scientific">Henosepilachna vigintioctopunctata</name>
    <dbReference type="NCBI Taxonomy" id="420089"/>
    <lineage>
        <taxon>Eukaryota</taxon>
        <taxon>Metazoa</taxon>
        <taxon>Ecdysozoa</taxon>
        <taxon>Arthropoda</taxon>
        <taxon>Hexapoda</taxon>
        <taxon>Insecta</taxon>
        <taxon>Pterygota</taxon>
        <taxon>Neoptera</taxon>
        <taxon>Endopterygota</taxon>
        <taxon>Coleoptera</taxon>
        <taxon>Polyphaga</taxon>
        <taxon>Cucujiformia</taxon>
        <taxon>Coccinelloidea</taxon>
        <taxon>Coccinellidae</taxon>
        <taxon>Epilachninae</taxon>
        <taxon>Epilachnini</taxon>
        <taxon>Henosepilachna</taxon>
    </lineage>
</organism>
<name>A0AAW1V4S8_9CUCU</name>
<accession>A0AAW1V4S8</accession>
<feature type="signal peptide" evidence="4">
    <location>
        <begin position="1"/>
        <end position="21"/>
    </location>
</feature>
<dbReference type="PANTHER" id="PTHR11008">
    <property type="entry name" value="PROTEIN TAKEOUT-LIKE PROTEIN"/>
    <property type="match status" value="1"/>
</dbReference>
<evidence type="ECO:0000313" key="6">
    <source>
        <dbReference type="Proteomes" id="UP001431783"/>
    </source>
</evidence>